<evidence type="ECO:0000313" key="3">
    <source>
        <dbReference type="Proteomes" id="UP000504635"/>
    </source>
</evidence>
<feature type="compositionally biased region" description="Basic and acidic residues" evidence="1">
    <location>
        <begin position="24"/>
        <end position="33"/>
    </location>
</feature>
<feature type="domain" description="HAT C-terminal dimerisation" evidence="2">
    <location>
        <begin position="581"/>
        <end position="644"/>
    </location>
</feature>
<accession>A0A6J2XLC7</accession>
<dbReference type="KEGG" id="soy:115879569"/>
<name>A0A6J2XLC7_SITOR</name>
<dbReference type="InterPro" id="IPR012337">
    <property type="entry name" value="RNaseH-like_sf"/>
</dbReference>
<dbReference type="Proteomes" id="UP000504635">
    <property type="component" value="Unplaced"/>
</dbReference>
<evidence type="ECO:0000256" key="1">
    <source>
        <dbReference type="SAM" id="MobiDB-lite"/>
    </source>
</evidence>
<dbReference type="OrthoDB" id="6782434at2759"/>
<dbReference type="Pfam" id="PF05699">
    <property type="entry name" value="Dimer_Tnp_hAT"/>
    <property type="match status" value="1"/>
</dbReference>
<proteinExistence type="predicted"/>
<sequence length="763" mass="87707">MSELSDSDIGKSGSSTPKKKRAMRHELARDEKKSRKQLFSRKWMEEDIFKRWLLPTEDPAKAKCKVCQLNLGTKRSDLLSHGKSQKHLKNMNLTQITRPITEIFQSSKQDKNLIIADIRFTLLAASHNFSFSSIDHVTDTCKLSFSDSKIAKNMQLRRTKCTSILKNVLASTIKEALCGELKNNSFSILVDESTDISNYRYLCILVRYIYENKIKTELLDLIPIKADEGSAKGLYSLFKKCLTDFNLSVNNIVGYCSDNASVMMGNKESFKTYLLNENHHIVVNGCVCHSAHLIAAAASQELPSNIEALLQNISNYFSRSPKRQSVLEEFQQFMRAAQLKIISPSKTRWLALSNCVERLIDQWDVLLEVFRVAAFEDKNQVGNMIFNEMQNPYVKAYLLFLKHVLPIFNSFNAMFQSSKVLVDKMYVESRRFVKILCVNFVKPSCYTSEVELDLLNVFDPNVLLPVEEINVGLNTMNLLKDCIKADNEQFKLKCLKFYQVAVAQAFKRLPTKDKFYKNITFVQPQNALNVNLKHDIDEICNTFKNKIDPVKAITEYNNIKIYFSEEEKESLTCDDVITFWTTLLDMKNFNDEHLFRNISIVALIILTLTHGNADVERVFSIMTDVKSKKRNRLSPDTLSDILRVKIDLATKNKCCTSYAIAKAIFKNLISSCTNLKPKMRQLGPPPPKKMFVTLTRLIQIRARLETKEIESDAPVQVDEIHKKEKERVKRNDKKPLQAKKDGTIHKKGLYKSVYQLWIFAQDK</sequence>
<dbReference type="InterPro" id="IPR008906">
    <property type="entry name" value="HATC_C_dom"/>
</dbReference>
<dbReference type="PANTHER" id="PTHR37162:SF1">
    <property type="entry name" value="BED-TYPE DOMAIN-CONTAINING PROTEIN"/>
    <property type="match status" value="1"/>
</dbReference>
<dbReference type="PANTHER" id="PTHR37162">
    <property type="entry name" value="HAT FAMILY DIMERISATION DOMAINCONTAINING PROTEIN-RELATED"/>
    <property type="match status" value="1"/>
</dbReference>
<organism evidence="3 4">
    <name type="scientific">Sitophilus oryzae</name>
    <name type="common">Rice weevil</name>
    <name type="synonym">Curculio oryzae</name>
    <dbReference type="NCBI Taxonomy" id="7048"/>
    <lineage>
        <taxon>Eukaryota</taxon>
        <taxon>Metazoa</taxon>
        <taxon>Ecdysozoa</taxon>
        <taxon>Arthropoda</taxon>
        <taxon>Hexapoda</taxon>
        <taxon>Insecta</taxon>
        <taxon>Pterygota</taxon>
        <taxon>Neoptera</taxon>
        <taxon>Endopterygota</taxon>
        <taxon>Coleoptera</taxon>
        <taxon>Polyphaga</taxon>
        <taxon>Cucujiformia</taxon>
        <taxon>Curculionidae</taxon>
        <taxon>Dryophthorinae</taxon>
        <taxon>Sitophilus</taxon>
    </lineage>
</organism>
<gene>
    <name evidence="4" type="primary">LOC115879569</name>
</gene>
<dbReference type="InParanoid" id="A0A6J2XLC7"/>
<evidence type="ECO:0000313" key="4">
    <source>
        <dbReference type="RefSeq" id="XP_030752323.1"/>
    </source>
</evidence>
<evidence type="ECO:0000259" key="2">
    <source>
        <dbReference type="Pfam" id="PF05699"/>
    </source>
</evidence>
<dbReference type="SUPFAM" id="SSF53098">
    <property type="entry name" value="Ribonuclease H-like"/>
    <property type="match status" value="1"/>
</dbReference>
<reference evidence="4" key="1">
    <citation type="submission" date="2025-08" db="UniProtKB">
        <authorList>
            <consortium name="RefSeq"/>
        </authorList>
    </citation>
    <scope>IDENTIFICATION</scope>
    <source>
        <tissue evidence="4">Gonads</tissue>
    </source>
</reference>
<dbReference type="GeneID" id="115879569"/>
<feature type="region of interest" description="Disordered" evidence="1">
    <location>
        <begin position="1"/>
        <end position="33"/>
    </location>
</feature>
<dbReference type="GO" id="GO:0046983">
    <property type="term" value="F:protein dimerization activity"/>
    <property type="evidence" value="ECO:0007669"/>
    <property type="project" value="InterPro"/>
</dbReference>
<dbReference type="AlphaFoldDB" id="A0A6J2XLC7"/>
<dbReference type="RefSeq" id="XP_030752323.1">
    <property type="nucleotide sequence ID" value="XM_030896463.1"/>
</dbReference>
<protein>
    <submittedName>
        <fullName evidence="4">Protein FAM200A-like</fullName>
    </submittedName>
</protein>
<keyword evidence="3" id="KW-1185">Reference proteome</keyword>